<protein>
    <submittedName>
        <fullName evidence="1">Glycosyl transferase</fullName>
    </submittedName>
</protein>
<dbReference type="PANTHER" id="PTHR45947:SF3">
    <property type="entry name" value="SULFOQUINOVOSYL TRANSFERASE SQD2"/>
    <property type="match status" value="1"/>
</dbReference>
<dbReference type="PANTHER" id="PTHR45947">
    <property type="entry name" value="SULFOQUINOVOSYL TRANSFERASE SQD2"/>
    <property type="match status" value="1"/>
</dbReference>
<proteinExistence type="predicted"/>
<dbReference type="InterPro" id="IPR050194">
    <property type="entry name" value="Glycosyltransferase_grp1"/>
</dbReference>
<accession>A0ABQ1LVX9</accession>
<dbReference type="Gene3D" id="3.40.50.2000">
    <property type="entry name" value="Glycogen Phosphorylase B"/>
    <property type="match status" value="1"/>
</dbReference>
<dbReference type="RefSeq" id="WP_229717532.1">
    <property type="nucleotide sequence ID" value="NZ_BMIK01000006.1"/>
</dbReference>
<keyword evidence="1" id="KW-0808">Transferase</keyword>
<sequence length="412" mass="47738">MNTLSFVFVSLQRIHTDRDSTSTNLAKELAKRHKVLYINAPIDMRTYYSGKSDSYIKEHIRLIRSQSKDNYLRQTSANMWVLNPQTIIDSINWIPHTGIFSLLNRRNNKRLAKEFKKVLKSIGFKQFILINDKDIYRSFYLKELLNPLLYVYLDRDYIVGMKYWKRHGAKLEPKLIEKSDLVLCNSPGFTDRAKPFNSNSYYIGNGCNVELFDINKYPECPEDLKRLKDRPIVGYVGALLAMRLDIDLIVYLAVSRPMWNFVLVGSEDDAFANSQLHKLTNVYFLGKKDTKQVPAYIKYFDVCINPQAINEITNENYPLKIDEYLAMGRPTVATQTHVMKQVFSPVVKLASNQEDFLNEIEASLNENDSDRVQERVELARSHSWEKITENVLRVILKHLNNGKNPIGSSAFS</sequence>
<name>A0ABQ1LVX9_9SPHI</name>
<evidence type="ECO:0000313" key="1">
    <source>
        <dbReference type="EMBL" id="GGC30026.1"/>
    </source>
</evidence>
<keyword evidence="2" id="KW-1185">Reference proteome</keyword>
<dbReference type="Proteomes" id="UP000597338">
    <property type="component" value="Unassembled WGS sequence"/>
</dbReference>
<dbReference type="Gene3D" id="3.40.50.11010">
    <property type="match status" value="1"/>
</dbReference>
<organism evidence="1 2">
    <name type="scientific">Parapedobacter defluvii</name>
    <dbReference type="NCBI Taxonomy" id="2045106"/>
    <lineage>
        <taxon>Bacteria</taxon>
        <taxon>Pseudomonadati</taxon>
        <taxon>Bacteroidota</taxon>
        <taxon>Sphingobacteriia</taxon>
        <taxon>Sphingobacteriales</taxon>
        <taxon>Sphingobacteriaceae</taxon>
        <taxon>Parapedobacter</taxon>
    </lineage>
</organism>
<dbReference type="EMBL" id="BMIK01000006">
    <property type="protein sequence ID" value="GGC30026.1"/>
    <property type="molecule type" value="Genomic_DNA"/>
</dbReference>
<gene>
    <name evidence="1" type="primary">rfaG</name>
    <name evidence="1" type="ORF">GCM10011386_22550</name>
</gene>
<dbReference type="GO" id="GO:0016740">
    <property type="term" value="F:transferase activity"/>
    <property type="evidence" value="ECO:0007669"/>
    <property type="project" value="UniProtKB-KW"/>
</dbReference>
<reference evidence="2" key="1">
    <citation type="journal article" date="2019" name="Int. J. Syst. Evol. Microbiol.">
        <title>The Global Catalogue of Microorganisms (GCM) 10K type strain sequencing project: providing services to taxonomists for standard genome sequencing and annotation.</title>
        <authorList>
            <consortium name="The Broad Institute Genomics Platform"/>
            <consortium name="The Broad Institute Genome Sequencing Center for Infectious Disease"/>
            <person name="Wu L."/>
            <person name="Ma J."/>
        </authorList>
    </citation>
    <scope>NUCLEOTIDE SEQUENCE [LARGE SCALE GENOMIC DNA]</scope>
    <source>
        <strain evidence="2">CGMCC 1.15342</strain>
    </source>
</reference>
<comment type="caution">
    <text evidence="1">The sequence shown here is derived from an EMBL/GenBank/DDBJ whole genome shotgun (WGS) entry which is preliminary data.</text>
</comment>
<evidence type="ECO:0000313" key="2">
    <source>
        <dbReference type="Proteomes" id="UP000597338"/>
    </source>
</evidence>
<dbReference type="Pfam" id="PF13692">
    <property type="entry name" value="Glyco_trans_1_4"/>
    <property type="match status" value="1"/>
</dbReference>
<dbReference type="SUPFAM" id="SSF53756">
    <property type="entry name" value="UDP-Glycosyltransferase/glycogen phosphorylase"/>
    <property type="match status" value="1"/>
</dbReference>